<evidence type="ECO:0000256" key="6">
    <source>
        <dbReference type="RuleBase" id="RU003512"/>
    </source>
</evidence>
<evidence type="ECO:0000256" key="3">
    <source>
        <dbReference type="ARBA" id="ARBA00022448"/>
    </source>
</evidence>
<comment type="similarity">
    <text evidence="2 6">Belongs to the bacterial solute-binding protein 9 family.</text>
</comment>
<dbReference type="GO" id="GO:0030001">
    <property type="term" value="P:metal ion transport"/>
    <property type="evidence" value="ECO:0007669"/>
    <property type="project" value="InterPro"/>
</dbReference>
<organism evidence="8 9">
    <name type="scientific">Rhizobium etli 8C-3</name>
    <dbReference type="NCBI Taxonomy" id="538025"/>
    <lineage>
        <taxon>Bacteria</taxon>
        <taxon>Pseudomonadati</taxon>
        <taxon>Pseudomonadota</taxon>
        <taxon>Alphaproteobacteria</taxon>
        <taxon>Hyphomicrobiales</taxon>
        <taxon>Rhizobiaceae</taxon>
        <taxon>Rhizobium/Agrobacterium group</taxon>
        <taxon>Rhizobium</taxon>
    </lineage>
</organism>
<evidence type="ECO:0000313" key="9">
    <source>
        <dbReference type="Proteomes" id="UP000185109"/>
    </source>
</evidence>
<dbReference type="SUPFAM" id="SSF53807">
    <property type="entry name" value="Helical backbone' metal receptor"/>
    <property type="match status" value="1"/>
</dbReference>
<dbReference type="GO" id="GO:0046872">
    <property type="term" value="F:metal ion binding"/>
    <property type="evidence" value="ECO:0007669"/>
    <property type="project" value="UniProtKB-KW"/>
</dbReference>
<dbReference type="PRINTS" id="PR00691">
    <property type="entry name" value="ADHESINB"/>
</dbReference>
<evidence type="ECO:0000256" key="7">
    <source>
        <dbReference type="SAM" id="SignalP"/>
    </source>
</evidence>
<dbReference type="InterPro" id="IPR006128">
    <property type="entry name" value="Lipoprotein_PsaA-like"/>
</dbReference>
<feature type="chain" id="PRO_5012250571" evidence="7">
    <location>
        <begin position="28"/>
        <end position="304"/>
    </location>
</feature>
<keyword evidence="8" id="KW-0614">Plasmid</keyword>
<evidence type="ECO:0000256" key="1">
    <source>
        <dbReference type="ARBA" id="ARBA00004196"/>
    </source>
</evidence>
<geneLocation type="plasmid" evidence="9">
    <name>prsp8c3c</name>
</geneLocation>
<keyword evidence="5 7" id="KW-0732">Signal</keyword>
<dbReference type="Pfam" id="PF01297">
    <property type="entry name" value="ZnuA"/>
    <property type="match status" value="1"/>
</dbReference>
<dbReference type="EMBL" id="CP017244">
    <property type="protein sequence ID" value="APO78037.1"/>
    <property type="molecule type" value="Genomic_DNA"/>
</dbReference>
<dbReference type="PANTHER" id="PTHR42953:SF1">
    <property type="entry name" value="METAL-BINDING PROTEIN HI_0362-RELATED"/>
    <property type="match status" value="1"/>
</dbReference>
<dbReference type="InterPro" id="IPR050492">
    <property type="entry name" value="Bact_metal-bind_prot9"/>
</dbReference>
<proteinExistence type="inferred from homology"/>
<evidence type="ECO:0000256" key="4">
    <source>
        <dbReference type="ARBA" id="ARBA00022723"/>
    </source>
</evidence>
<comment type="subcellular location">
    <subcellularLocation>
        <location evidence="1">Cell envelope</location>
    </subcellularLocation>
</comment>
<accession>A0A1L5PCM1</accession>
<evidence type="ECO:0000313" key="8">
    <source>
        <dbReference type="EMBL" id="APO78037.1"/>
    </source>
</evidence>
<dbReference type="AlphaFoldDB" id="A0A1L5PCM1"/>
<keyword evidence="4" id="KW-0479">Metal-binding</keyword>
<dbReference type="GO" id="GO:0030313">
    <property type="term" value="C:cell envelope"/>
    <property type="evidence" value="ECO:0007669"/>
    <property type="project" value="UniProtKB-SubCell"/>
</dbReference>
<dbReference type="InterPro" id="IPR006127">
    <property type="entry name" value="ZnuA-like"/>
</dbReference>
<dbReference type="GO" id="GO:0007155">
    <property type="term" value="P:cell adhesion"/>
    <property type="evidence" value="ECO:0007669"/>
    <property type="project" value="InterPro"/>
</dbReference>
<gene>
    <name evidence="8" type="ORF">AM571_PC00297</name>
</gene>
<name>A0A1L5PCM1_RHIET</name>
<sequence>MLKRVGRLLAGLIAAALVAVTAMPAAAQEKFKAVTTFTVIADMAKNVAGDAAIVESITKPGAEIHNYSPTPGDIQRAQGAQLVLWNGLNLERWFEKFFVNLRDVPGVVVSQGVQPMGIAEGPYAGKPNPHAWMSPKNGLIYVDNIRDAFVKYDPKNAAAYEANAAAYKEKIEATITPIREKLAQIPEDKRWLVSSEGAFSYLARDFGLKELYLWPINADQQGTPQQVRKVIDAVEANKIAAVFSESTVSDKPARQVARETGVHYGGVLYVDSLSEEDGPVPTYIDLLRVTSDTVEKGLVEGLSQ</sequence>
<dbReference type="RefSeq" id="WP_074063974.1">
    <property type="nucleotide sequence ID" value="NZ_CP017244.1"/>
</dbReference>
<dbReference type="Proteomes" id="UP000185109">
    <property type="component" value="Plasmid pRsp8C3c"/>
</dbReference>
<keyword evidence="3 6" id="KW-0813">Transport</keyword>
<evidence type="ECO:0000256" key="2">
    <source>
        <dbReference type="ARBA" id="ARBA00011028"/>
    </source>
</evidence>
<evidence type="ECO:0000256" key="5">
    <source>
        <dbReference type="ARBA" id="ARBA00022729"/>
    </source>
</evidence>
<dbReference type="Gene3D" id="3.40.50.1980">
    <property type="entry name" value="Nitrogenase molybdenum iron protein domain"/>
    <property type="match status" value="2"/>
</dbReference>
<feature type="signal peptide" evidence="7">
    <location>
        <begin position="1"/>
        <end position="27"/>
    </location>
</feature>
<dbReference type="PANTHER" id="PTHR42953">
    <property type="entry name" value="HIGH-AFFINITY ZINC UPTAKE SYSTEM PROTEIN ZNUA-RELATED"/>
    <property type="match status" value="1"/>
</dbReference>
<protein>
    <submittedName>
        <fullName evidence="8">Metal ABC transporter substrate-binding protein</fullName>
    </submittedName>
</protein>
<dbReference type="InterPro" id="IPR006129">
    <property type="entry name" value="AdhesinB"/>
</dbReference>
<dbReference type="CDD" id="cd01137">
    <property type="entry name" value="PsaA"/>
    <property type="match status" value="1"/>
</dbReference>
<dbReference type="PRINTS" id="PR00690">
    <property type="entry name" value="ADHESNFAMILY"/>
</dbReference>
<reference evidence="8 9" key="1">
    <citation type="submission" date="2016-09" db="EMBL/GenBank/DDBJ databases">
        <title>The complete genome sequences of Rhizobium gallicum, symbiovars gallicum and phaseoli, symbionts associated to common bean (Phaseolus vulgaris).</title>
        <authorList>
            <person name="Bustos P."/>
            <person name="Santamaria R.I."/>
            <person name="Perez-Carrascal O.M."/>
            <person name="Juarez S."/>
            <person name="Lozano L."/>
            <person name="Martinez-Flores I."/>
            <person name="Martinez-Romero E."/>
            <person name="Cevallos M."/>
            <person name="Romero D."/>
            <person name="Davila G."/>
            <person name="Gonzalez V."/>
        </authorList>
    </citation>
    <scope>NUCLEOTIDE SEQUENCE [LARGE SCALE GENOMIC DNA]</scope>
    <source>
        <strain evidence="8 9">8C-3</strain>
        <plasmid evidence="9">Plasmid prsp8c3c</plasmid>
    </source>
</reference>